<dbReference type="InterPro" id="IPR050448">
    <property type="entry name" value="OpgB/LTA_synthase_biosynth"/>
</dbReference>
<dbReference type="PATRIC" id="fig|398512.5.peg.1846"/>
<evidence type="ECO:0000256" key="10">
    <source>
        <dbReference type="PIRSR" id="PIRSR005091-3"/>
    </source>
</evidence>
<name>A0A0L6JL89_9FIRM</name>
<accession>A0A0L6JL89</accession>
<reference evidence="14" key="1">
    <citation type="submission" date="2015-07" db="EMBL/GenBank/DDBJ databases">
        <title>Near-Complete Genome Sequence of the Cellulolytic Bacterium Bacteroides (Pseudobacteroides) cellulosolvens ATCC 35603.</title>
        <authorList>
            <person name="Dassa B."/>
            <person name="Utturkar S.M."/>
            <person name="Klingeman D.M."/>
            <person name="Hurt R.A."/>
            <person name="Keller M."/>
            <person name="Xu J."/>
            <person name="Reddy Y.H.K."/>
            <person name="Borovok I."/>
            <person name="Grinberg I.R."/>
            <person name="Lamed R."/>
            <person name="Zhivin O."/>
            <person name="Bayer E.A."/>
            <person name="Brown S.D."/>
        </authorList>
    </citation>
    <scope>NUCLEOTIDE SEQUENCE [LARGE SCALE GENOMIC DNA]</scope>
    <source>
        <strain evidence="14">DSM 2933</strain>
    </source>
</reference>
<protein>
    <submittedName>
        <fullName evidence="13">Sulfatase</fullName>
    </submittedName>
</protein>
<evidence type="ECO:0000256" key="1">
    <source>
        <dbReference type="ARBA" id="ARBA00004651"/>
    </source>
</evidence>
<feature type="binding site" evidence="10">
    <location>
        <position position="297"/>
    </location>
    <ligand>
        <name>Mn(2+)</name>
        <dbReference type="ChEBI" id="CHEBI:29035"/>
    </ligand>
</feature>
<dbReference type="Pfam" id="PF00884">
    <property type="entry name" value="Sulfatase"/>
    <property type="match status" value="1"/>
</dbReference>
<evidence type="ECO:0000256" key="6">
    <source>
        <dbReference type="ARBA" id="ARBA00022989"/>
    </source>
</evidence>
<dbReference type="eggNOG" id="COG1368">
    <property type="taxonomic scope" value="Bacteria"/>
</dbReference>
<comment type="caution">
    <text evidence="13">The sequence shown here is derived from an EMBL/GenBank/DDBJ whole genome shotgun (WGS) entry which is preliminary data.</text>
</comment>
<dbReference type="InterPro" id="IPR000917">
    <property type="entry name" value="Sulfatase_N"/>
</dbReference>
<feature type="domain" description="Sulfatase N-terminal" evidence="12">
    <location>
        <begin position="247"/>
        <end position="526"/>
    </location>
</feature>
<organism evidence="13 14">
    <name type="scientific">Pseudobacteroides cellulosolvens ATCC 35603 = DSM 2933</name>
    <dbReference type="NCBI Taxonomy" id="398512"/>
    <lineage>
        <taxon>Bacteria</taxon>
        <taxon>Bacillati</taxon>
        <taxon>Bacillota</taxon>
        <taxon>Clostridia</taxon>
        <taxon>Eubacteriales</taxon>
        <taxon>Oscillospiraceae</taxon>
        <taxon>Pseudobacteroides</taxon>
    </lineage>
</organism>
<dbReference type="Proteomes" id="UP000036923">
    <property type="component" value="Unassembled WGS sequence"/>
</dbReference>
<feature type="binding site" evidence="10">
    <location>
        <position position="467"/>
    </location>
    <ligand>
        <name>Mn(2+)</name>
        <dbReference type="ChEBI" id="CHEBI:29035"/>
    </ligand>
</feature>
<sequence length="567" mass="66311">MKRFWVRQMNNFTAIFRDKGQLSLFTVLSIFILLNTLKISIFNLILTDNKSANIAQYKIVYTLLFMVVLINIFLLLKSRILFLLLYLLQSLYIIINISYYMFFHSYIHVMQFIMLFKEGFTAANQNSAPINLKMLIILIDLPGFILVYRNFHRIIDFRKSKRFLTVLVTCLSLILLAAIEVRSYYYEWSLVHLVQSKYNGEKPIVERYGTVANNVLGIYLNRNEKVIIDKLKYGEVQAGKASMKDNPNFIFIQVEAMDSNVINKKYKGSYITPFLNSLKDSSVYYPYVLSEHMGGGTSDIEFSVINSIEPLEGYSAQKLSNYNYPNSFIKVLRKNNYSAIGFHGNKGSFFNRNISFPKMGFERLIDMDDMGFKDVGWGAPDRDVLNYAFDHMTKMSRPFISYIITMTSHGPFTNAGKYYDNKIFDGVENVNIKNYFNSMSYVDKVLEDFVTRVRTKYKNTYIFIYGDHTPSIRDKEYMQASFDYDNKYFEFIPLFILTPDNRKYIENSRAVSMLDFSPTSLKASGVEYKIKSDGVNLLEFKKDWRGIKFKDMTYNRQFLYEKIEGIK</sequence>
<feature type="binding site" evidence="10">
    <location>
        <position position="255"/>
    </location>
    <ligand>
        <name>Mn(2+)</name>
        <dbReference type="ChEBI" id="CHEBI:29035"/>
    </ligand>
</feature>
<comment type="subcellular location">
    <subcellularLocation>
        <location evidence="1">Cell membrane</location>
        <topology evidence="1">Multi-pass membrane protein</topology>
    </subcellularLocation>
</comment>
<dbReference type="SUPFAM" id="SSF53649">
    <property type="entry name" value="Alkaline phosphatase-like"/>
    <property type="match status" value="1"/>
</dbReference>
<evidence type="ECO:0000256" key="11">
    <source>
        <dbReference type="SAM" id="Phobius"/>
    </source>
</evidence>
<feature type="transmembrane region" description="Helical" evidence="11">
    <location>
        <begin position="58"/>
        <end position="76"/>
    </location>
</feature>
<keyword evidence="4" id="KW-1003">Cell membrane</keyword>
<keyword evidence="14" id="KW-1185">Reference proteome</keyword>
<evidence type="ECO:0000259" key="12">
    <source>
        <dbReference type="Pfam" id="PF00884"/>
    </source>
</evidence>
<keyword evidence="9" id="KW-0479">Metal-binding</keyword>
<dbReference type="Gene3D" id="3.40.720.10">
    <property type="entry name" value="Alkaline Phosphatase, subunit A"/>
    <property type="match status" value="1"/>
</dbReference>
<dbReference type="EMBL" id="LGTC01000001">
    <property type="protein sequence ID" value="KNY26510.1"/>
    <property type="molecule type" value="Genomic_DNA"/>
</dbReference>
<evidence type="ECO:0000256" key="2">
    <source>
        <dbReference type="ARBA" id="ARBA00004936"/>
    </source>
</evidence>
<dbReference type="PANTHER" id="PTHR47371">
    <property type="entry name" value="LIPOTEICHOIC ACID SYNTHASE"/>
    <property type="match status" value="1"/>
</dbReference>
<feature type="transmembrane region" description="Helical" evidence="11">
    <location>
        <begin position="130"/>
        <end position="151"/>
    </location>
</feature>
<keyword evidence="5 11" id="KW-0812">Transmembrane</keyword>
<keyword evidence="6 11" id="KW-1133">Transmembrane helix</keyword>
<dbReference type="PANTHER" id="PTHR47371:SF3">
    <property type="entry name" value="PHOSPHOGLYCEROL TRANSFERASE I"/>
    <property type="match status" value="1"/>
</dbReference>
<keyword evidence="9" id="KW-0464">Manganese</keyword>
<dbReference type="GO" id="GO:0046872">
    <property type="term" value="F:metal ion binding"/>
    <property type="evidence" value="ECO:0007669"/>
    <property type="project" value="UniProtKB-KW"/>
</dbReference>
<dbReference type="InterPro" id="IPR012160">
    <property type="entry name" value="LtaS-like"/>
</dbReference>
<feature type="transmembrane region" description="Helical" evidence="11">
    <location>
        <begin position="21"/>
        <end position="46"/>
    </location>
</feature>
<evidence type="ECO:0000256" key="5">
    <source>
        <dbReference type="ARBA" id="ARBA00022692"/>
    </source>
</evidence>
<dbReference type="Gene3D" id="3.30.1120.170">
    <property type="match status" value="1"/>
</dbReference>
<evidence type="ECO:0000256" key="9">
    <source>
        <dbReference type="PIRSR" id="PIRSR005091-2"/>
    </source>
</evidence>
<keyword evidence="7 11" id="KW-0472">Membrane</keyword>
<dbReference type="GO" id="GO:0005886">
    <property type="term" value="C:plasma membrane"/>
    <property type="evidence" value="ECO:0007669"/>
    <property type="project" value="UniProtKB-SubCell"/>
</dbReference>
<dbReference type="PIRSF" id="PIRSF005091">
    <property type="entry name" value="Mmb_sulf_HI1246"/>
    <property type="match status" value="1"/>
</dbReference>
<evidence type="ECO:0000313" key="14">
    <source>
        <dbReference type="Proteomes" id="UP000036923"/>
    </source>
</evidence>
<evidence type="ECO:0000256" key="8">
    <source>
        <dbReference type="PIRSR" id="PIRSR005091-1"/>
    </source>
</evidence>
<dbReference type="InterPro" id="IPR017850">
    <property type="entry name" value="Alkaline_phosphatase_core_sf"/>
</dbReference>
<feature type="transmembrane region" description="Helical" evidence="11">
    <location>
        <begin position="83"/>
        <end position="102"/>
    </location>
</feature>
<dbReference type="CDD" id="cd16015">
    <property type="entry name" value="LTA_synthase"/>
    <property type="match status" value="1"/>
</dbReference>
<comment type="similarity">
    <text evidence="3">Belongs to the LTA synthase family.</text>
</comment>
<dbReference type="STRING" id="398512.Bccel_1775"/>
<feature type="active site" evidence="8">
    <location>
        <position position="297"/>
    </location>
</feature>
<proteinExistence type="inferred from homology"/>
<feature type="binding site" evidence="9">
    <location>
        <position position="409"/>
    </location>
    <ligand>
        <name>substrate</name>
    </ligand>
</feature>
<evidence type="ECO:0000313" key="13">
    <source>
        <dbReference type="EMBL" id="KNY26510.1"/>
    </source>
</evidence>
<feature type="binding site" evidence="10">
    <location>
        <position position="468"/>
    </location>
    <ligand>
        <name>Mn(2+)</name>
        <dbReference type="ChEBI" id="CHEBI:29035"/>
    </ligand>
</feature>
<evidence type="ECO:0000256" key="4">
    <source>
        <dbReference type="ARBA" id="ARBA00022475"/>
    </source>
</evidence>
<feature type="transmembrane region" description="Helical" evidence="11">
    <location>
        <begin position="163"/>
        <end position="185"/>
    </location>
</feature>
<gene>
    <name evidence="13" type="ORF">Bccel_1775</name>
</gene>
<evidence type="ECO:0000256" key="7">
    <source>
        <dbReference type="ARBA" id="ARBA00023136"/>
    </source>
</evidence>
<evidence type="ECO:0000256" key="3">
    <source>
        <dbReference type="ARBA" id="ARBA00009983"/>
    </source>
</evidence>
<dbReference type="AlphaFoldDB" id="A0A0L6JL89"/>
<comment type="pathway">
    <text evidence="2">Cell wall biogenesis; lipoteichoic acid biosynthesis.</text>
</comment>